<dbReference type="EMBL" id="FXWH01000001">
    <property type="protein sequence ID" value="SMQ64934.1"/>
    <property type="molecule type" value="Genomic_DNA"/>
</dbReference>
<dbReference type="PANTHER" id="PTHR42709:SF11">
    <property type="entry name" value="DEDA FAMILY PROTEIN"/>
    <property type="match status" value="1"/>
</dbReference>
<evidence type="ECO:0000313" key="4">
    <source>
        <dbReference type="Proteomes" id="UP000194450"/>
    </source>
</evidence>
<keyword evidence="1" id="KW-1133">Transmembrane helix</keyword>
<feature type="transmembrane region" description="Helical" evidence="1">
    <location>
        <begin position="76"/>
        <end position="96"/>
    </location>
</feature>
<dbReference type="Proteomes" id="UP000194450">
    <property type="component" value="Unassembled WGS sequence"/>
</dbReference>
<dbReference type="RefSeq" id="WP_086434248.1">
    <property type="nucleotide sequence ID" value="NZ_FXWH01000001.1"/>
</dbReference>
<feature type="domain" description="VTT" evidence="2">
    <location>
        <begin position="69"/>
        <end position="169"/>
    </location>
</feature>
<gene>
    <name evidence="3" type="ORF">SAMN06297229_1140</name>
</gene>
<feature type="transmembrane region" description="Helical" evidence="1">
    <location>
        <begin position="189"/>
        <end position="207"/>
    </location>
</feature>
<organism evidence="3 4">
    <name type="scientific">Pseudidiomarina planktonica</name>
    <dbReference type="NCBI Taxonomy" id="1323738"/>
    <lineage>
        <taxon>Bacteria</taxon>
        <taxon>Pseudomonadati</taxon>
        <taxon>Pseudomonadota</taxon>
        <taxon>Gammaproteobacteria</taxon>
        <taxon>Alteromonadales</taxon>
        <taxon>Idiomarinaceae</taxon>
        <taxon>Pseudidiomarina</taxon>
    </lineage>
</organism>
<keyword evidence="1" id="KW-0812">Transmembrane</keyword>
<keyword evidence="1" id="KW-0472">Membrane</keyword>
<accession>A0A1Y6EQI1</accession>
<reference evidence="4" key="1">
    <citation type="submission" date="2017-04" db="EMBL/GenBank/DDBJ databases">
        <authorList>
            <person name="Varghese N."/>
            <person name="Submissions S."/>
        </authorList>
    </citation>
    <scope>NUCLEOTIDE SEQUENCE [LARGE SCALE GENOMIC DNA]</scope>
</reference>
<feature type="transmembrane region" description="Helical" evidence="1">
    <location>
        <begin position="125"/>
        <end position="145"/>
    </location>
</feature>
<dbReference type="GO" id="GO:0005886">
    <property type="term" value="C:plasma membrane"/>
    <property type="evidence" value="ECO:0007669"/>
    <property type="project" value="TreeGrafter"/>
</dbReference>
<dbReference type="PANTHER" id="PTHR42709">
    <property type="entry name" value="ALKALINE PHOSPHATASE LIKE PROTEIN"/>
    <property type="match status" value="1"/>
</dbReference>
<evidence type="ECO:0000259" key="2">
    <source>
        <dbReference type="Pfam" id="PF09335"/>
    </source>
</evidence>
<proteinExistence type="predicted"/>
<name>A0A1Y6EQI1_9GAMM</name>
<dbReference type="InterPro" id="IPR032816">
    <property type="entry name" value="VTT_dom"/>
</dbReference>
<evidence type="ECO:0000256" key="1">
    <source>
        <dbReference type="SAM" id="Phobius"/>
    </source>
</evidence>
<dbReference type="Pfam" id="PF09335">
    <property type="entry name" value="VTT_dom"/>
    <property type="match status" value="1"/>
</dbReference>
<keyword evidence="4" id="KW-1185">Reference proteome</keyword>
<protein>
    <submittedName>
        <fullName evidence="3">Membrane protein YqaA, SNARE-associated domain</fullName>
    </submittedName>
</protein>
<dbReference type="OrthoDB" id="9130337at2"/>
<dbReference type="InterPro" id="IPR051311">
    <property type="entry name" value="DedA_domain"/>
</dbReference>
<feature type="transmembrane region" description="Helical" evidence="1">
    <location>
        <begin position="152"/>
        <end position="177"/>
    </location>
</feature>
<evidence type="ECO:0000313" key="3">
    <source>
        <dbReference type="EMBL" id="SMQ64934.1"/>
    </source>
</evidence>
<sequence length="209" mass="23257">MTSNPKPEHKPEPEQVKPNSTRAQAWLHKLLDSPHALVMIFVLSFMESLVIPIPLELVLIPFMLIERDRIWKIATATLLGCLLGATVGYSLGWFMFDTAGQWALNNLGYQQAYQEFSQQFEQDGFWAIVAVGVTPIPFQVAMLTAGASQYSFGLFILAALLARGFRYYGLAVLILWLGKPALELWERHSRKIGVAILVVIAATIGVAQL</sequence>
<dbReference type="AlphaFoldDB" id="A0A1Y6EQI1"/>
<feature type="transmembrane region" description="Helical" evidence="1">
    <location>
        <begin position="36"/>
        <end position="64"/>
    </location>
</feature>